<dbReference type="AlphaFoldDB" id="A0A815BLQ0"/>
<evidence type="ECO:0000313" key="1">
    <source>
        <dbReference type="EMBL" id="CAF1275293.1"/>
    </source>
</evidence>
<protein>
    <submittedName>
        <fullName evidence="1">Uncharacterized protein</fullName>
    </submittedName>
</protein>
<evidence type="ECO:0000313" key="2">
    <source>
        <dbReference type="EMBL" id="CAF1554360.1"/>
    </source>
</evidence>
<keyword evidence="4" id="KW-1185">Reference proteome</keyword>
<sequence length="82" mass="9757">MDDMIKSDDESRISFKCATLTCLSIDHCIAIIFQFLTDDNTYVRQLNNFEQILNDFRQSSIHDEIVYRLDIFSYLTILSEYF</sequence>
<dbReference type="EMBL" id="CAJNOH010002140">
    <property type="protein sequence ID" value="CAF1275293.1"/>
    <property type="molecule type" value="Genomic_DNA"/>
</dbReference>
<dbReference type="EMBL" id="CAJNOL010003259">
    <property type="protein sequence ID" value="CAF1554360.1"/>
    <property type="molecule type" value="Genomic_DNA"/>
</dbReference>
<evidence type="ECO:0000313" key="3">
    <source>
        <dbReference type="Proteomes" id="UP000663854"/>
    </source>
</evidence>
<name>A0A815BLQ0_9BILA</name>
<comment type="caution">
    <text evidence="1">The sequence shown here is derived from an EMBL/GenBank/DDBJ whole genome shotgun (WGS) entry which is preliminary data.</text>
</comment>
<evidence type="ECO:0000313" key="4">
    <source>
        <dbReference type="Proteomes" id="UP000663870"/>
    </source>
</evidence>
<accession>A0A815BLQ0</accession>
<gene>
    <name evidence="2" type="ORF">JXQ802_LOCUS43877</name>
    <name evidence="1" type="ORF">PYM288_LOCUS28596</name>
</gene>
<organism evidence="1 3">
    <name type="scientific">Rotaria sordida</name>
    <dbReference type="NCBI Taxonomy" id="392033"/>
    <lineage>
        <taxon>Eukaryota</taxon>
        <taxon>Metazoa</taxon>
        <taxon>Spiralia</taxon>
        <taxon>Gnathifera</taxon>
        <taxon>Rotifera</taxon>
        <taxon>Eurotatoria</taxon>
        <taxon>Bdelloidea</taxon>
        <taxon>Philodinida</taxon>
        <taxon>Philodinidae</taxon>
        <taxon>Rotaria</taxon>
    </lineage>
</organism>
<dbReference type="Proteomes" id="UP000663854">
    <property type="component" value="Unassembled WGS sequence"/>
</dbReference>
<proteinExistence type="predicted"/>
<dbReference type="Proteomes" id="UP000663870">
    <property type="component" value="Unassembled WGS sequence"/>
</dbReference>
<reference evidence="1" key="1">
    <citation type="submission" date="2021-02" db="EMBL/GenBank/DDBJ databases">
        <authorList>
            <person name="Nowell W R."/>
        </authorList>
    </citation>
    <scope>NUCLEOTIDE SEQUENCE</scope>
</reference>